<dbReference type="SUPFAM" id="SSF48179">
    <property type="entry name" value="6-phosphogluconate dehydrogenase C-terminal domain-like"/>
    <property type="match status" value="1"/>
</dbReference>
<keyword evidence="2" id="KW-0520">NAD</keyword>
<accession>A0ABN6E407</accession>
<feature type="signal peptide" evidence="3">
    <location>
        <begin position="1"/>
        <end position="17"/>
    </location>
</feature>
<dbReference type="InterPro" id="IPR013328">
    <property type="entry name" value="6PGD_dom2"/>
</dbReference>
<protein>
    <submittedName>
        <fullName evidence="6">3-hydroxyisobutyrate dehydrogenase</fullName>
    </submittedName>
</protein>
<keyword evidence="3" id="KW-0732">Signal</keyword>
<dbReference type="PANTHER" id="PTHR43580">
    <property type="entry name" value="OXIDOREDUCTASE GLYR1-RELATED"/>
    <property type="match status" value="1"/>
</dbReference>
<organism evidence="6 7">
    <name type="scientific">Desulfuromonas versatilis</name>
    <dbReference type="NCBI Taxonomy" id="2802975"/>
    <lineage>
        <taxon>Bacteria</taxon>
        <taxon>Pseudomonadati</taxon>
        <taxon>Thermodesulfobacteriota</taxon>
        <taxon>Desulfuromonadia</taxon>
        <taxon>Desulfuromonadales</taxon>
        <taxon>Desulfuromonadaceae</taxon>
        <taxon>Desulfuromonas</taxon>
    </lineage>
</organism>
<gene>
    <name evidence="6" type="primary">ghr</name>
    <name evidence="6" type="ORF">DESUT3_40210</name>
</gene>
<evidence type="ECO:0000259" key="4">
    <source>
        <dbReference type="Pfam" id="PF03446"/>
    </source>
</evidence>
<dbReference type="Gene3D" id="3.40.50.720">
    <property type="entry name" value="NAD(P)-binding Rossmann-like Domain"/>
    <property type="match status" value="1"/>
</dbReference>
<dbReference type="Gene3D" id="1.10.1040.10">
    <property type="entry name" value="N-(1-d-carboxylethyl)-l-norvaline Dehydrogenase, domain 2"/>
    <property type="match status" value="1"/>
</dbReference>
<dbReference type="Pfam" id="PF03446">
    <property type="entry name" value="NAD_binding_2"/>
    <property type="match status" value="1"/>
</dbReference>
<dbReference type="InterPro" id="IPR015815">
    <property type="entry name" value="HIBADH-related"/>
</dbReference>
<dbReference type="SUPFAM" id="SSF51735">
    <property type="entry name" value="NAD(P)-binding Rossmann-fold domains"/>
    <property type="match status" value="1"/>
</dbReference>
<dbReference type="PANTHER" id="PTHR43580:SF2">
    <property type="entry name" value="CYTOKINE-LIKE NUCLEAR FACTOR N-PAC"/>
    <property type="match status" value="1"/>
</dbReference>
<evidence type="ECO:0000313" key="6">
    <source>
        <dbReference type="EMBL" id="BCR06952.1"/>
    </source>
</evidence>
<dbReference type="InterPro" id="IPR029154">
    <property type="entry name" value="HIBADH-like_NADP-bd"/>
</dbReference>
<proteinExistence type="predicted"/>
<dbReference type="InterPro" id="IPR008927">
    <property type="entry name" value="6-PGluconate_DH-like_C_sf"/>
</dbReference>
<feature type="chain" id="PRO_5045429982" evidence="3">
    <location>
        <begin position="18"/>
        <end position="288"/>
    </location>
</feature>
<dbReference type="InterPro" id="IPR002204">
    <property type="entry name" value="3-OH-isobutyrate_DH-rel_CS"/>
</dbReference>
<dbReference type="Pfam" id="PF14833">
    <property type="entry name" value="NAD_binding_11"/>
    <property type="match status" value="1"/>
</dbReference>
<reference evidence="6 7" key="1">
    <citation type="journal article" date="2016" name="C (Basel)">
        <title>Selective Growth of and Electricity Production by Marine Exoelectrogenic Bacteria in Self-Aggregated Hydrogel of Microbially Reduced Graphene Oxide.</title>
        <authorList>
            <person name="Yoshida N."/>
            <person name="Goto Y."/>
            <person name="Miyata Y."/>
        </authorList>
    </citation>
    <scope>NUCLEOTIDE SEQUENCE [LARGE SCALE GENOMIC DNA]</scope>
    <source>
        <strain evidence="6 7">NIT-T3</strain>
    </source>
</reference>
<evidence type="ECO:0000256" key="3">
    <source>
        <dbReference type="SAM" id="SignalP"/>
    </source>
</evidence>
<dbReference type="PIRSF" id="PIRSF000103">
    <property type="entry name" value="HIBADH"/>
    <property type="match status" value="1"/>
</dbReference>
<evidence type="ECO:0000313" key="7">
    <source>
        <dbReference type="Proteomes" id="UP001319827"/>
    </source>
</evidence>
<feature type="domain" description="6-phosphogluconate dehydrogenase NADP-binding" evidence="4">
    <location>
        <begin position="3"/>
        <end position="162"/>
    </location>
</feature>
<dbReference type="PROSITE" id="PS00895">
    <property type="entry name" value="3_HYDROXYISOBUT_DH"/>
    <property type="match status" value="1"/>
</dbReference>
<dbReference type="Proteomes" id="UP001319827">
    <property type="component" value="Chromosome"/>
</dbReference>
<dbReference type="InterPro" id="IPR006115">
    <property type="entry name" value="6PGDH_NADP-bd"/>
</dbReference>
<sequence length="288" mass="29933">MTKFGFLGLGIMGSAMAANLVRAGFEVVVWNRNPEKCAPLVALGARQADSPRQVVEQCGVTFAMLADPAAAEAVCFAGGGVLEGLPPGHGYVDMSTVDAETSQKIGAAVLARGGRFLEAPVSGSKKPAEEGTLLILAAGDAGLFEEARPALDKMGKQSFYLGELGNGAQMKLVVNMVMGGMMAIFAEALALAEKGGLDPRQLLEVLAGGALANPMFKGKGSAMLAGDFTVNFPLKHMQKDLRLALRLGDEVAQPLFAAATANEAFKKARSLGLGEEDFSALFRAVKAD</sequence>
<evidence type="ECO:0000259" key="5">
    <source>
        <dbReference type="Pfam" id="PF14833"/>
    </source>
</evidence>
<keyword evidence="1" id="KW-0560">Oxidoreductase</keyword>
<dbReference type="EMBL" id="AP024355">
    <property type="protein sequence ID" value="BCR06952.1"/>
    <property type="molecule type" value="Genomic_DNA"/>
</dbReference>
<keyword evidence="7" id="KW-1185">Reference proteome</keyword>
<evidence type="ECO:0000256" key="1">
    <source>
        <dbReference type="ARBA" id="ARBA00023002"/>
    </source>
</evidence>
<name>A0ABN6E407_9BACT</name>
<dbReference type="InterPro" id="IPR051265">
    <property type="entry name" value="HIBADH-related_NP60_sf"/>
</dbReference>
<dbReference type="InterPro" id="IPR036291">
    <property type="entry name" value="NAD(P)-bd_dom_sf"/>
</dbReference>
<feature type="domain" description="3-hydroxyisobutyrate dehydrogenase-like NAD-binding" evidence="5">
    <location>
        <begin position="165"/>
        <end position="284"/>
    </location>
</feature>
<dbReference type="RefSeq" id="WP_221250327.1">
    <property type="nucleotide sequence ID" value="NZ_AP024355.1"/>
</dbReference>
<evidence type="ECO:0000256" key="2">
    <source>
        <dbReference type="ARBA" id="ARBA00023027"/>
    </source>
</evidence>
<reference evidence="6 7" key="2">
    <citation type="journal article" date="2021" name="Int. J. Syst. Evol. Microbiol.">
        <title>Isolation and Polyphasic Characterization of Desulfuromonas versatilis sp. Nov., an Electrogenic Bacteria Capable of Versatile Metabolism Isolated from a Graphene Oxide-Reducing Enrichment Culture.</title>
        <authorList>
            <person name="Xie L."/>
            <person name="Yoshida N."/>
            <person name="Ishii S."/>
            <person name="Meng L."/>
        </authorList>
    </citation>
    <scope>NUCLEOTIDE SEQUENCE [LARGE SCALE GENOMIC DNA]</scope>
    <source>
        <strain evidence="6 7">NIT-T3</strain>
    </source>
</reference>